<protein>
    <recommendedName>
        <fullName evidence="2">Anti-sigma factor antagonist</fullName>
    </recommendedName>
</protein>
<dbReference type="InterPro" id="IPR036513">
    <property type="entry name" value="STAS_dom_sf"/>
</dbReference>
<dbReference type="SUPFAM" id="SSF52091">
    <property type="entry name" value="SpoIIaa-like"/>
    <property type="match status" value="1"/>
</dbReference>
<dbReference type="NCBIfam" id="TIGR00377">
    <property type="entry name" value="ant_ant_sig"/>
    <property type="match status" value="1"/>
</dbReference>
<evidence type="ECO:0000259" key="3">
    <source>
        <dbReference type="PROSITE" id="PS50801"/>
    </source>
</evidence>
<feature type="domain" description="STAS" evidence="3">
    <location>
        <begin position="11"/>
        <end position="110"/>
    </location>
</feature>
<reference evidence="5" key="1">
    <citation type="submission" date="2018-02" db="EMBL/GenBank/DDBJ databases">
        <authorList>
            <person name="Hausmann B."/>
        </authorList>
    </citation>
    <scope>NUCLEOTIDE SEQUENCE [LARGE SCALE GENOMIC DNA]</scope>
    <source>
        <strain evidence="5">Peat soil MAG SbA5</strain>
    </source>
</reference>
<organism evidence="4 5">
    <name type="scientific">Candidatus Sulfuritelmatomonas gaucii</name>
    <dbReference type="NCBI Taxonomy" id="2043161"/>
    <lineage>
        <taxon>Bacteria</taxon>
        <taxon>Pseudomonadati</taxon>
        <taxon>Acidobacteriota</taxon>
        <taxon>Terriglobia</taxon>
        <taxon>Terriglobales</taxon>
        <taxon>Acidobacteriaceae</taxon>
        <taxon>Candidatus Sulfuritelmatomonas</taxon>
    </lineage>
</organism>
<gene>
    <name evidence="4" type="ORF">SBA5_30219</name>
</gene>
<dbReference type="Proteomes" id="UP000239735">
    <property type="component" value="Unassembled WGS sequence"/>
</dbReference>
<dbReference type="InterPro" id="IPR002645">
    <property type="entry name" value="STAS_dom"/>
</dbReference>
<dbReference type="Gene3D" id="3.30.750.24">
    <property type="entry name" value="STAS domain"/>
    <property type="match status" value="1"/>
</dbReference>
<dbReference type="PROSITE" id="PS50801">
    <property type="entry name" value="STAS"/>
    <property type="match status" value="1"/>
</dbReference>
<name>A0A2N9LCL1_9BACT</name>
<dbReference type="Pfam" id="PF01740">
    <property type="entry name" value="STAS"/>
    <property type="match status" value="1"/>
</dbReference>
<dbReference type="CDD" id="cd07043">
    <property type="entry name" value="STAS_anti-anti-sigma_factors"/>
    <property type="match status" value="1"/>
</dbReference>
<comment type="similarity">
    <text evidence="1 2">Belongs to the anti-sigma-factor antagonist family.</text>
</comment>
<dbReference type="InterPro" id="IPR003658">
    <property type="entry name" value="Anti-sigma_ant"/>
</dbReference>
<evidence type="ECO:0000256" key="2">
    <source>
        <dbReference type="RuleBase" id="RU003749"/>
    </source>
</evidence>
<evidence type="ECO:0000256" key="1">
    <source>
        <dbReference type="ARBA" id="ARBA00009013"/>
    </source>
</evidence>
<dbReference type="PANTHER" id="PTHR33495:SF2">
    <property type="entry name" value="ANTI-SIGMA FACTOR ANTAGONIST TM_1081-RELATED"/>
    <property type="match status" value="1"/>
</dbReference>
<accession>A0A2N9LCL1</accession>
<evidence type="ECO:0000313" key="4">
    <source>
        <dbReference type="EMBL" id="SPE21012.1"/>
    </source>
</evidence>
<dbReference type="GO" id="GO:0043856">
    <property type="term" value="F:anti-sigma factor antagonist activity"/>
    <property type="evidence" value="ECO:0007669"/>
    <property type="project" value="InterPro"/>
</dbReference>
<dbReference type="PANTHER" id="PTHR33495">
    <property type="entry name" value="ANTI-SIGMA FACTOR ANTAGONIST TM_1081-RELATED-RELATED"/>
    <property type="match status" value="1"/>
</dbReference>
<sequence>MQISTEEMAGGITRVALDGRLDIAGAALVDLKMNVIAGSSRKLLIDLQNVSFLGSMGLRSIVLPARAVLGRGGKVVLFAPSEMVQSVIKTSGIDSLLPIHHDLAAAVAALQ</sequence>
<dbReference type="EMBL" id="OKRB01000086">
    <property type="protein sequence ID" value="SPE21012.1"/>
    <property type="molecule type" value="Genomic_DNA"/>
</dbReference>
<proteinExistence type="inferred from homology"/>
<dbReference type="AlphaFoldDB" id="A0A2N9LCL1"/>
<evidence type="ECO:0000313" key="5">
    <source>
        <dbReference type="Proteomes" id="UP000239735"/>
    </source>
</evidence>